<organism evidence="3 4">
    <name type="scientific">Mesorhizobium salmacidum</name>
    <dbReference type="NCBI Taxonomy" id="3015171"/>
    <lineage>
        <taxon>Bacteria</taxon>
        <taxon>Pseudomonadati</taxon>
        <taxon>Pseudomonadota</taxon>
        <taxon>Alphaproteobacteria</taxon>
        <taxon>Hyphomicrobiales</taxon>
        <taxon>Phyllobacteriaceae</taxon>
        <taxon>Mesorhizobium</taxon>
    </lineage>
</organism>
<dbReference type="Gene3D" id="2.40.128.130">
    <property type="entry name" value="Autotransporter beta-domain"/>
    <property type="match status" value="1"/>
</dbReference>
<evidence type="ECO:0000313" key="4">
    <source>
        <dbReference type="Proteomes" id="UP001387293"/>
    </source>
</evidence>
<evidence type="ECO:0000256" key="1">
    <source>
        <dbReference type="SAM" id="MobiDB-lite"/>
    </source>
</evidence>
<proteinExistence type="predicted"/>
<comment type="caution">
    <text evidence="3">The sequence shown here is derived from an EMBL/GenBank/DDBJ whole genome shotgun (WGS) entry which is preliminary data.</text>
</comment>
<protein>
    <submittedName>
        <fullName evidence="3">Autotransporter outer membrane beta-barrel domain-containing protein</fullName>
    </submittedName>
</protein>
<sequence>MSSKWSLTPQAQLAYSDFRFDMFADKFVTVVSPGSGDSLVGRFGVSADCEDQWAGAAGQVSRTPLRHRQSLSRLLRRNRCRRVGREAGKSPSSKKVSHSGKPALRRPSRYMSRKEAEGSLDAEI</sequence>
<dbReference type="InterPro" id="IPR006315">
    <property type="entry name" value="OM_autotransptr_brl_dom"/>
</dbReference>
<dbReference type="Proteomes" id="UP001387293">
    <property type="component" value="Unassembled WGS sequence"/>
</dbReference>
<dbReference type="InterPro" id="IPR036709">
    <property type="entry name" value="Autotransporte_beta_dom_sf"/>
</dbReference>
<feature type="domain" description="Autotransporter" evidence="2">
    <location>
        <begin position="2"/>
        <end position="55"/>
    </location>
</feature>
<keyword evidence="4" id="KW-1185">Reference proteome</keyword>
<gene>
    <name evidence="3" type="ORF">O7A60_28190</name>
</gene>
<reference evidence="3 4" key="1">
    <citation type="submission" date="2022-12" db="EMBL/GenBank/DDBJ databases">
        <authorList>
            <person name="Muema E."/>
        </authorList>
    </citation>
    <scope>NUCLEOTIDE SEQUENCE [LARGE SCALE GENOMIC DNA]</scope>
    <source>
        <strain evidence="4">1326</strain>
    </source>
</reference>
<evidence type="ECO:0000259" key="2">
    <source>
        <dbReference type="Pfam" id="PF03797"/>
    </source>
</evidence>
<dbReference type="NCBIfam" id="TIGR01414">
    <property type="entry name" value="autotrans_barl"/>
    <property type="match status" value="1"/>
</dbReference>
<dbReference type="Pfam" id="PF03797">
    <property type="entry name" value="Autotransporter"/>
    <property type="match status" value="1"/>
</dbReference>
<accession>A0ABU8L5J1</accession>
<dbReference type="InterPro" id="IPR005546">
    <property type="entry name" value="Autotransporte_beta"/>
</dbReference>
<name>A0ABU8L5J1_9HYPH</name>
<dbReference type="EMBL" id="JAPYKS010000032">
    <property type="protein sequence ID" value="MEI9412600.1"/>
    <property type="molecule type" value="Genomic_DNA"/>
</dbReference>
<feature type="compositionally biased region" description="Basic residues" evidence="1">
    <location>
        <begin position="95"/>
        <end position="108"/>
    </location>
</feature>
<evidence type="ECO:0000313" key="3">
    <source>
        <dbReference type="EMBL" id="MEI9412600.1"/>
    </source>
</evidence>
<feature type="region of interest" description="Disordered" evidence="1">
    <location>
        <begin position="76"/>
        <end position="124"/>
    </location>
</feature>